<keyword evidence="10" id="KW-1015">Disulfide bond</keyword>
<evidence type="ECO:0000256" key="5">
    <source>
        <dbReference type="ARBA" id="ARBA00022692"/>
    </source>
</evidence>
<evidence type="ECO:0000256" key="6">
    <source>
        <dbReference type="ARBA" id="ARBA00022982"/>
    </source>
</evidence>
<keyword evidence="7 16" id="KW-1133">Transmembrane helix</keyword>
<keyword evidence="4" id="KW-0997">Cell inner membrane</keyword>
<dbReference type="Gene3D" id="1.20.1550.10">
    <property type="entry name" value="DsbB-like"/>
    <property type="match status" value="1"/>
</dbReference>
<comment type="subcellular location">
    <subcellularLocation>
        <location evidence="1">Cell inner membrane</location>
        <topology evidence="1">Multi-pass membrane protein</topology>
    </subcellularLocation>
</comment>
<evidence type="ECO:0000256" key="14">
    <source>
        <dbReference type="ARBA" id="ARBA00038526"/>
    </source>
</evidence>
<dbReference type="PANTHER" id="PTHR36570:SF1">
    <property type="entry name" value="PROTEIN-DISULFIDE OXIDOREDUCTASE DSBI"/>
    <property type="match status" value="1"/>
</dbReference>
<organism evidence="17 18">
    <name type="scientific">Helicobacter turcicus</name>
    <dbReference type="NCBI Taxonomy" id="2867412"/>
    <lineage>
        <taxon>Bacteria</taxon>
        <taxon>Pseudomonadati</taxon>
        <taxon>Campylobacterota</taxon>
        <taxon>Epsilonproteobacteria</taxon>
        <taxon>Campylobacterales</taxon>
        <taxon>Helicobacteraceae</taxon>
        <taxon>Helicobacter</taxon>
    </lineage>
</organism>
<accession>A0ABS7JKG6</accession>
<evidence type="ECO:0000313" key="18">
    <source>
        <dbReference type="Proteomes" id="UP000700059"/>
    </source>
</evidence>
<gene>
    <name evidence="17" type="ORF">K4G57_00140</name>
</gene>
<feature type="transmembrane region" description="Helical" evidence="16">
    <location>
        <begin position="42"/>
        <end position="61"/>
    </location>
</feature>
<comment type="function">
    <text evidence="12">Required for disulfide bond formation in some proteins. Part of a redox system composed of DsbI and DsbL that mediates formation of an essential disulfide bond in AssT.</text>
</comment>
<evidence type="ECO:0000256" key="16">
    <source>
        <dbReference type="SAM" id="Phobius"/>
    </source>
</evidence>
<feature type="transmembrane region" description="Helical" evidence="16">
    <location>
        <begin position="12"/>
        <end position="30"/>
    </location>
</feature>
<dbReference type="SUPFAM" id="SSF158442">
    <property type="entry name" value="DsbB-like"/>
    <property type="match status" value="1"/>
</dbReference>
<dbReference type="InterPro" id="IPR023380">
    <property type="entry name" value="DsbB-like_sf"/>
</dbReference>
<evidence type="ECO:0000256" key="8">
    <source>
        <dbReference type="ARBA" id="ARBA00023002"/>
    </source>
</evidence>
<evidence type="ECO:0000256" key="11">
    <source>
        <dbReference type="ARBA" id="ARBA00023284"/>
    </source>
</evidence>
<evidence type="ECO:0000256" key="10">
    <source>
        <dbReference type="ARBA" id="ARBA00023157"/>
    </source>
</evidence>
<name>A0ABS7JKG6_9HELI</name>
<keyword evidence="8" id="KW-0560">Oxidoreductase</keyword>
<dbReference type="RefSeq" id="WP_221531164.1">
    <property type="nucleotide sequence ID" value="NZ_JAIGYP010000001.1"/>
</dbReference>
<evidence type="ECO:0000256" key="4">
    <source>
        <dbReference type="ARBA" id="ARBA00022519"/>
    </source>
</evidence>
<evidence type="ECO:0000256" key="13">
    <source>
        <dbReference type="ARBA" id="ARBA00038060"/>
    </source>
</evidence>
<dbReference type="EMBL" id="JAIGYQ010000001">
    <property type="protein sequence ID" value="MBX7489892.1"/>
    <property type="molecule type" value="Genomic_DNA"/>
</dbReference>
<evidence type="ECO:0000256" key="2">
    <source>
        <dbReference type="ARBA" id="ARBA00022448"/>
    </source>
</evidence>
<sequence>MESLKRHNRLFWLFLGVWAFLFVAFSHFVLQKYLFLQPCEQCVYIRYALVVLGFGCMIIAICPKSIVGFFGTLICAYALIKGIIAALTLNGIQKALQSETFIFGLKGCSLSPKFDFNLPLDVWIPTLFAPSGFCGRDIPILEGITNVQLSPLQEKFIALYYEGWYLIPALKFGTMAECALCIFVFYIVGITILFLVNFLKK</sequence>
<evidence type="ECO:0000256" key="9">
    <source>
        <dbReference type="ARBA" id="ARBA00023136"/>
    </source>
</evidence>
<evidence type="ECO:0000256" key="1">
    <source>
        <dbReference type="ARBA" id="ARBA00004429"/>
    </source>
</evidence>
<dbReference type="Proteomes" id="UP000700059">
    <property type="component" value="Unassembled WGS sequence"/>
</dbReference>
<comment type="caution">
    <text evidence="17">The sequence shown here is derived from an EMBL/GenBank/DDBJ whole genome shotgun (WGS) entry which is preliminary data.</text>
</comment>
<evidence type="ECO:0000313" key="17">
    <source>
        <dbReference type="EMBL" id="MBX7489892.1"/>
    </source>
</evidence>
<keyword evidence="9 16" id="KW-0472">Membrane</keyword>
<keyword evidence="2" id="KW-0813">Transport</keyword>
<comment type="similarity">
    <text evidence="13">Belongs to the DsbB family. DsbI subfamily.</text>
</comment>
<feature type="transmembrane region" description="Helical" evidence="16">
    <location>
        <begin position="178"/>
        <end position="199"/>
    </location>
</feature>
<feature type="transmembrane region" description="Helical" evidence="16">
    <location>
        <begin position="67"/>
        <end position="89"/>
    </location>
</feature>
<dbReference type="InterPro" id="IPR003752">
    <property type="entry name" value="DiS_bond_form_DsbB/BdbC"/>
</dbReference>
<dbReference type="Pfam" id="PF02600">
    <property type="entry name" value="DsbB"/>
    <property type="match status" value="1"/>
</dbReference>
<evidence type="ECO:0000256" key="12">
    <source>
        <dbReference type="ARBA" id="ARBA00037310"/>
    </source>
</evidence>
<evidence type="ECO:0000256" key="15">
    <source>
        <dbReference type="ARBA" id="ARBA00039389"/>
    </source>
</evidence>
<keyword evidence="3" id="KW-1003">Cell membrane</keyword>
<keyword evidence="6" id="KW-0249">Electron transport</keyword>
<evidence type="ECO:0000256" key="7">
    <source>
        <dbReference type="ARBA" id="ARBA00022989"/>
    </source>
</evidence>
<proteinExistence type="inferred from homology"/>
<keyword evidence="11" id="KW-0676">Redox-active center</keyword>
<dbReference type="InterPro" id="IPR050183">
    <property type="entry name" value="DsbB"/>
</dbReference>
<dbReference type="PANTHER" id="PTHR36570">
    <property type="entry name" value="DISULFIDE BOND FORMATION PROTEIN B"/>
    <property type="match status" value="1"/>
</dbReference>
<protein>
    <recommendedName>
        <fullName evidence="15">Putative protein-disulfide oxidoreductase DsbI</fullName>
    </recommendedName>
</protein>
<keyword evidence="5 16" id="KW-0812">Transmembrane</keyword>
<reference evidence="17 18" key="1">
    <citation type="submission" date="2021-08" db="EMBL/GenBank/DDBJ databases">
        <title>Helicobacter spp. isolated from feces of Anatolian Ground Squirrel (Spermophilus xanthoprymnus) in Turkey.</title>
        <authorList>
            <person name="Aydin F."/>
            <person name="Abay S."/>
            <person name="Kayman T."/>
            <person name="Karakaya E."/>
            <person name="Saticioglu I.B."/>
        </authorList>
    </citation>
    <scope>NUCLEOTIDE SEQUENCE [LARGE SCALE GENOMIC DNA]</scope>
    <source>
        <strain evidence="17 18">Faydin-H70</strain>
    </source>
</reference>
<keyword evidence="18" id="KW-1185">Reference proteome</keyword>
<evidence type="ECO:0000256" key="3">
    <source>
        <dbReference type="ARBA" id="ARBA00022475"/>
    </source>
</evidence>
<comment type="subunit">
    <text evidence="14">Interacts with DsbL.</text>
</comment>